<feature type="domain" description="ABC transporter" evidence="6">
    <location>
        <begin position="13"/>
        <end position="262"/>
    </location>
</feature>
<dbReference type="InterPro" id="IPR003439">
    <property type="entry name" value="ABC_transporter-like_ATP-bd"/>
</dbReference>
<dbReference type="PROSITE" id="PS50893">
    <property type="entry name" value="ABC_TRANSPORTER_2"/>
    <property type="match status" value="1"/>
</dbReference>
<evidence type="ECO:0000256" key="2">
    <source>
        <dbReference type="ARBA" id="ARBA00005417"/>
    </source>
</evidence>
<comment type="similarity">
    <text evidence="2">Belongs to the ABC transporter superfamily.</text>
</comment>
<dbReference type="PANTHER" id="PTHR43776">
    <property type="entry name" value="TRANSPORT ATP-BINDING PROTEIN"/>
    <property type="match status" value="1"/>
</dbReference>
<dbReference type="Gene3D" id="3.40.50.300">
    <property type="entry name" value="P-loop containing nucleotide triphosphate hydrolases"/>
    <property type="match status" value="1"/>
</dbReference>
<keyword evidence="5 7" id="KW-0067">ATP-binding</keyword>
<organism evidence="7 8">
    <name type="scientific">Rhizobium miluonense</name>
    <dbReference type="NCBI Taxonomy" id="411945"/>
    <lineage>
        <taxon>Bacteria</taxon>
        <taxon>Pseudomonadati</taxon>
        <taxon>Pseudomonadota</taxon>
        <taxon>Alphaproteobacteria</taxon>
        <taxon>Hyphomicrobiales</taxon>
        <taxon>Rhizobiaceae</taxon>
        <taxon>Rhizobium/Agrobacterium group</taxon>
        <taxon>Rhizobium</taxon>
    </lineage>
</organism>
<dbReference type="InterPro" id="IPR027417">
    <property type="entry name" value="P-loop_NTPase"/>
</dbReference>
<gene>
    <name evidence="7" type="ORF">GA0061102_102716</name>
</gene>
<dbReference type="GO" id="GO:0015833">
    <property type="term" value="P:peptide transport"/>
    <property type="evidence" value="ECO:0007669"/>
    <property type="project" value="InterPro"/>
</dbReference>
<dbReference type="GO" id="GO:0055085">
    <property type="term" value="P:transmembrane transport"/>
    <property type="evidence" value="ECO:0007669"/>
    <property type="project" value="UniProtKB-ARBA"/>
</dbReference>
<dbReference type="SUPFAM" id="SSF52540">
    <property type="entry name" value="P-loop containing nucleoside triphosphate hydrolases"/>
    <property type="match status" value="1"/>
</dbReference>
<keyword evidence="3" id="KW-0813">Transport</keyword>
<dbReference type="RefSeq" id="WP_159432179.1">
    <property type="nucleotide sequence ID" value="NZ_FMAH01000027.1"/>
</dbReference>
<dbReference type="GO" id="GO:0005524">
    <property type="term" value="F:ATP binding"/>
    <property type="evidence" value="ECO:0007669"/>
    <property type="project" value="UniProtKB-KW"/>
</dbReference>
<keyword evidence="4" id="KW-0547">Nucleotide-binding</keyword>
<dbReference type="NCBIfam" id="TIGR01727">
    <property type="entry name" value="oligo_HPY"/>
    <property type="match status" value="1"/>
</dbReference>
<evidence type="ECO:0000313" key="7">
    <source>
        <dbReference type="EMBL" id="SCB37864.1"/>
    </source>
</evidence>
<evidence type="ECO:0000313" key="8">
    <source>
        <dbReference type="Proteomes" id="UP000199435"/>
    </source>
</evidence>
<evidence type="ECO:0000256" key="3">
    <source>
        <dbReference type="ARBA" id="ARBA00022448"/>
    </source>
</evidence>
<dbReference type="InterPro" id="IPR003593">
    <property type="entry name" value="AAA+_ATPase"/>
</dbReference>
<comment type="subcellular location">
    <subcellularLocation>
        <location evidence="1">Cell inner membrane</location>
        <topology evidence="1">Peripheral membrane protein</topology>
    </subcellularLocation>
</comment>
<accession>A0A1C3WDU1</accession>
<evidence type="ECO:0000256" key="4">
    <source>
        <dbReference type="ARBA" id="ARBA00022741"/>
    </source>
</evidence>
<dbReference type="AlphaFoldDB" id="A0A1C3WDU1"/>
<dbReference type="STRING" id="411945.GA0061102_102716"/>
<dbReference type="EMBL" id="FMAH01000027">
    <property type="protein sequence ID" value="SCB37864.1"/>
    <property type="molecule type" value="Genomic_DNA"/>
</dbReference>
<keyword evidence="8" id="KW-1185">Reference proteome</keyword>
<dbReference type="Proteomes" id="UP000199435">
    <property type="component" value="Unassembled WGS sequence"/>
</dbReference>
<dbReference type="Pfam" id="PF08352">
    <property type="entry name" value="oligo_HPY"/>
    <property type="match status" value="1"/>
</dbReference>
<dbReference type="CDD" id="cd03257">
    <property type="entry name" value="ABC_NikE_OppD_transporters"/>
    <property type="match status" value="1"/>
</dbReference>
<dbReference type="GO" id="GO:0016887">
    <property type="term" value="F:ATP hydrolysis activity"/>
    <property type="evidence" value="ECO:0007669"/>
    <property type="project" value="InterPro"/>
</dbReference>
<name>A0A1C3WDU1_9HYPH</name>
<dbReference type="InterPro" id="IPR013563">
    <property type="entry name" value="Oligopep_ABC_C"/>
</dbReference>
<dbReference type="GO" id="GO:0005886">
    <property type="term" value="C:plasma membrane"/>
    <property type="evidence" value="ECO:0007669"/>
    <property type="project" value="UniProtKB-SubCell"/>
</dbReference>
<protein>
    <submittedName>
        <fullName evidence="7">Peptide/nickel transport system ATP-binding protein</fullName>
    </submittedName>
</protein>
<evidence type="ECO:0000256" key="1">
    <source>
        <dbReference type="ARBA" id="ARBA00004417"/>
    </source>
</evidence>
<dbReference type="InterPro" id="IPR017871">
    <property type="entry name" value="ABC_transporter-like_CS"/>
</dbReference>
<dbReference type="PROSITE" id="PS00211">
    <property type="entry name" value="ABC_TRANSPORTER_1"/>
    <property type="match status" value="1"/>
</dbReference>
<dbReference type="SMART" id="SM00382">
    <property type="entry name" value="AAA"/>
    <property type="match status" value="1"/>
</dbReference>
<dbReference type="Pfam" id="PF00005">
    <property type="entry name" value="ABC_tran"/>
    <property type="match status" value="1"/>
</dbReference>
<dbReference type="PANTHER" id="PTHR43776:SF7">
    <property type="entry name" value="D,D-DIPEPTIDE TRANSPORT ATP-BINDING PROTEIN DDPF-RELATED"/>
    <property type="match status" value="1"/>
</dbReference>
<proteinExistence type="inferred from homology"/>
<sequence length="332" mass="36097">MKKHLTLENGPLLEVKNLCKSYPVARKGLFGSRRMTVLRDVSLSLGFGEVLGLVGESGSGKSTIGRTILNLAKADTGSVRFDGNELVGADAGTLRRLRKDMQIIFQDPYASLDPRKSVRATLSEALDTHGLHTGAAREPRLRELLNLVGLSPDFLDRKPHQFSGGQRQRIGIARALAVEPRFIVADEAVSALDVSIQAQILNLIADLREKTGVSLLFISHDLSVVRFISDRVVVLYLGRVMESGPADAVHFSPGHPYTAALVSAEPSLHHQKTRVALSGEIPSPLSPPSGCVFRTRCPFALPGCADKVPELREFSPGRWKACIRDDISEGRP</sequence>
<dbReference type="FunFam" id="3.40.50.300:FF:000016">
    <property type="entry name" value="Oligopeptide ABC transporter ATP-binding component"/>
    <property type="match status" value="1"/>
</dbReference>
<evidence type="ECO:0000256" key="5">
    <source>
        <dbReference type="ARBA" id="ARBA00022840"/>
    </source>
</evidence>
<evidence type="ECO:0000259" key="6">
    <source>
        <dbReference type="PROSITE" id="PS50893"/>
    </source>
</evidence>
<dbReference type="InterPro" id="IPR050319">
    <property type="entry name" value="ABC_transp_ATP-bind"/>
</dbReference>
<dbReference type="OrthoDB" id="9815712at2"/>
<reference evidence="8" key="1">
    <citation type="submission" date="2016-08" db="EMBL/GenBank/DDBJ databases">
        <authorList>
            <person name="Varghese N."/>
            <person name="Submissions Spin"/>
        </authorList>
    </citation>
    <scope>NUCLEOTIDE SEQUENCE [LARGE SCALE GENOMIC DNA]</scope>
    <source>
        <strain evidence="8">HAMBI 2971</strain>
    </source>
</reference>